<comment type="caution">
    <text evidence="2">The sequence shown here is derived from an EMBL/GenBank/DDBJ whole genome shotgun (WGS) entry which is preliminary data.</text>
</comment>
<dbReference type="Proteomes" id="UP001150904">
    <property type="component" value="Unassembled WGS sequence"/>
</dbReference>
<evidence type="ECO:0000313" key="3">
    <source>
        <dbReference type="Proteomes" id="UP001150904"/>
    </source>
</evidence>
<dbReference type="AlphaFoldDB" id="A0A9W9MNN2"/>
<dbReference type="OrthoDB" id="371463at2759"/>
<reference evidence="2" key="1">
    <citation type="submission" date="2022-12" db="EMBL/GenBank/DDBJ databases">
        <authorList>
            <person name="Petersen C."/>
        </authorList>
    </citation>
    <scope>NUCLEOTIDE SEQUENCE</scope>
    <source>
        <strain evidence="2">IBT 15544</strain>
    </source>
</reference>
<evidence type="ECO:0000256" key="1">
    <source>
        <dbReference type="SAM" id="MobiDB-lite"/>
    </source>
</evidence>
<organism evidence="2 3">
    <name type="scientific">Penicillium cinerascens</name>
    <dbReference type="NCBI Taxonomy" id="70096"/>
    <lineage>
        <taxon>Eukaryota</taxon>
        <taxon>Fungi</taxon>
        <taxon>Dikarya</taxon>
        <taxon>Ascomycota</taxon>
        <taxon>Pezizomycotina</taxon>
        <taxon>Eurotiomycetes</taxon>
        <taxon>Eurotiomycetidae</taxon>
        <taxon>Eurotiales</taxon>
        <taxon>Aspergillaceae</taxon>
        <taxon>Penicillium</taxon>
    </lineage>
</organism>
<accession>A0A9W9MNN2</accession>
<dbReference type="GeneID" id="83179932"/>
<name>A0A9W9MNN2_9EURO</name>
<proteinExistence type="predicted"/>
<feature type="compositionally biased region" description="Low complexity" evidence="1">
    <location>
        <begin position="178"/>
        <end position="189"/>
    </location>
</feature>
<dbReference type="RefSeq" id="XP_058309169.1">
    <property type="nucleotide sequence ID" value="XM_058452631.1"/>
</dbReference>
<feature type="region of interest" description="Disordered" evidence="1">
    <location>
        <begin position="172"/>
        <end position="195"/>
    </location>
</feature>
<evidence type="ECO:0000313" key="2">
    <source>
        <dbReference type="EMBL" id="KAJ5204690.1"/>
    </source>
</evidence>
<gene>
    <name evidence="2" type="ORF">N7498_005569</name>
</gene>
<sequence length="206" mass="22961">MPVYMLHGFRWPRAGFTGIRVYVVLHNLEEAAAEYLQQPLTTELLTESLKRTQPDLMPRLPALHFIEHYDPADESSNTVSQPFAYVGAKVVTIPDDGSPAAAGKGLNIEDVVEQGPGLSDDATEALEALRDRLAPGEHIGWFMVYNGDPDRFYPESEFEEEDYDDEECYVAESEKSATEPGTPGTPVTPQSYTTRLTRLFNRMSSS</sequence>
<dbReference type="EMBL" id="JAPQKR010000012">
    <property type="protein sequence ID" value="KAJ5204690.1"/>
    <property type="molecule type" value="Genomic_DNA"/>
</dbReference>
<protein>
    <submittedName>
        <fullName evidence="2">Uncharacterized protein</fullName>
    </submittedName>
</protein>
<keyword evidence="3" id="KW-1185">Reference proteome</keyword>
<reference evidence="2" key="2">
    <citation type="journal article" date="2023" name="IMA Fungus">
        <title>Comparative genomic study of the Penicillium genus elucidates a diverse pangenome and 15 lateral gene transfer events.</title>
        <authorList>
            <person name="Petersen C."/>
            <person name="Sorensen T."/>
            <person name="Nielsen M.R."/>
            <person name="Sondergaard T.E."/>
            <person name="Sorensen J.L."/>
            <person name="Fitzpatrick D.A."/>
            <person name="Frisvad J.C."/>
            <person name="Nielsen K.L."/>
        </authorList>
    </citation>
    <scope>NUCLEOTIDE SEQUENCE</scope>
    <source>
        <strain evidence="2">IBT 15544</strain>
    </source>
</reference>